<dbReference type="PANTHER" id="PTHR32322:SF18">
    <property type="entry name" value="S-ADENOSYLMETHIONINE_S-ADENOSYLHOMOCYSTEINE TRANSPORTER"/>
    <property type="match status" value="1"/>
</dbReference>
<gene>
    <name evidence="8" type="ORF">ACFQ2C_07795</name>
</gene>
<keyword evidence="2" id="KW-1003">Cell membrane</keyword>
<dbReference type="InterPro" id="IPR000620">
    <property type="entry name" value="EamA_dom"/>
</dbReference>
<dbReference type="PANTHER" id="PTHR32322">
    <property type="entry name" value="INNER MEMBRANE TRANSPORTER"/>
    <property type="match status" value="1"/>
</dbReference>
<feature type="domain" description="EamA" evidence="7">
    <location>
        <begin position="3"/>
        <end position="146"/>
    </location>
</feature>
<dbReference type="EMBL" id="JBHTKY010000008">
    <property type="protein sequence ID" value="MFD1165504.1"/>
    <property type="molecule type" value="Genomic_DNA"/>
</dbReference>
<feature type="transmembrane region" description="Helical" evidence="6">
    <location>
        <begin position="72"/>
        <end position="94"/>
    </location>
</feature>
<feature type="transmembrane region" description="Helical" evidence="6">
    <location>
        <begin position="266"/>
        <end position="288"/>
    </location>
</feature>
<feature type="transmembrane region" description="Helical" evidence="6">
    <location>
        <begin position="181"/>
        <end position="200"/>
    </location>
</feature>
<dbReference type="InterPro" id="IPR050638">
    <property type="entry name" value="AA-Vitamin_Transporters"/>
</dbReference>
<feature type="transmembrane region" description="Helical" evidence="6">
    <location>
        <begin position="130"/>
        <end position="147"/>
    </location>
</feature>
<keyword evidence="4 6" id="KW-1133">Transmembrane helix</keyword>
<evidence type="ECO:0000256" key="1">
    <source>
        <dbReference type="ARBA" id="ARBA00004651"/>
    </source>
</evidence>
<keyword evidence="5 6" id="KW-0472">Membrane</keyword>
<feature type="transmembrane region" description="Helical" evidence="6">
    <location>
        <begin position="212"/>
        <end position="233"/>
    </location>
</feature>
<feature type="transmembrane region" description="Helical" evidence="6">
    <location>
        <begin position="153"/>
        <end position="169"/>
    </location>
</feature>
<evidence type="ECO:0000256" key="6">
    <source>
        <dbReference type="SAM" id="Phobius"/>
    </source>
</evidence>
<dbReference type="RefSeq" id="WP_380895585.1">
    <property type="nucleotide sequence ID" value="NZ_JBHTKY010000008.1"/>
</dbReference>
<proteinExistence type="predicted"/>
<feature type="domain" description="EamA" evidence="7">
    <location>
        <begin position="154"/>
        <end position="283"/>
    </location>
</feature>
<evidence type="ECO:0000313" key="9">
    <source>
        <dbReference type="Proteomes" id="UP001597205"/>
    </source>
</evidence>
<protein>
    <submittedName>
        <fullName evidence="8">EamA family transporter</fullName>
    </submittedName>
</protein>
<dbReference type="Pfam" id="PF00892">
    <property type="entry name" value="EamA"/>
    <property type="match status" value="2"/>
</dbReference>
<reference evidence="9" key="1">
    <citation type="journal article" date="2019" name="Int. J. Syst. Evol. Microbiol.">
        <title>The Global Catalogue of Microorganisms (GCM) 10K type strain sequencing project: providing services to taxonomists for standard genome sequencing and annotation.</title>
        <authorList>
            <consortium name="The Broad Institute Genomics Platform"/>
            <consortium name="The Broad Institute Genome Sequencing Center for Infectious Disease"/>
            <person name="Wu L."/>
            <person name="Ma J."/>
        </authorList>
    </citation>
    <scope>NUCLEOTIDE SEQUENCE [LARGE SCALE GENOMIC DNA]</scope>
    <source>
        <strain evidence="9">CCUG 52468</strain>
    </source>
</reference>
<dbReference type="SUPFAM" id="SSF103481">
    <property type="entry name" value="Multidrug resistance efflux transporter EmrE"/>
    <property type="match status" value="2"/>
</dbReference>
<sequence length="303" mass="34439">MKYYLSSMVGFIIWGTFALVLKPLAAYGALDILIHRVLFASVCIFLACFLFRRKQTFASIKYLRSTSNKERIQLAVNIFASALLLGMNWFLFIYVMNTVSVNATSLAYLICPILTTVLASIFLNERLNKGQWLAVGLSVVACLIMAYGHFIDLFYSFIIALSYAAYLVLQKNKFKIDKFFTLTIHIIVATIILLPILSVIDTSVPKTDQFYVLILVIAIAYTIIPLFLNIYALKGLDSSVVGILLYINPIISFFLAILYYKEPINLPQIFAFALIFLAVIIFNIAYIYQRRRQTVLKPDVHEL</sequence>
<name>A0ABW3RJX8_9SPHI</name>
<keyword evidence="3 6" id="KW-0812">Transmembrane</keyword>
<feature type="transmembrane region" description="Helical" evidence="6">
    <location>
        <begin position="33"/>
        <end position="51"/>
    </location>
</feature>
<dbReference type="Proteomes" id="UP001597205">
    <property type="component" value="Unassembled WGS sequence"/>
</dbReference>
<comment type="caution">
    <text evidence="8">The sequence shown here is derived from an EMBL/GenBank/DDBJ whole genome shotgun (WGS) entry which is preliminary data.</text>
</comment>
<feature type="transmembrane region" description="Helical" evidence="6">
    <location>
        <begin position="7"/>
        <end position="27"/>
    </location>
</feature>
<dbReference type="InterPro" id="IPR037185">
    <property type="entry name" value="EmrE-like"/>
</dbReference>
<evidence type="ECO:0000259" key="7">
    <source>
        <dbReference type="Pfam" id="PF00892"/>
    </source>
</evidence>
<evidence type="ECO:0000256" key="2">
    <source>
        <dbReference type="ARBA" id="ARBA00022475"/>
    </source>
</evidence>
<evidence type="ECO:0000256" key="3">
    <source>
        <dbReference type="ARBA" id="ARBA00022692"/>
    </source>
</evidence>
<accession>A0ABW3RJX8</accession>
<evidence type="ECO:0000313" key="8">
    <source>
        <dbReference type="EMBL" id="MFD1165504.1"/>
    </source>
</evidence>
<feature type="transmembrane region" description="Helical" evidence="6">
    <location>
        <begin position="240"/>
        <end position="260"/>
    </location>
</feature>
<keyword evidence="9" id="KW-1185">Reference proteome</keyword>
<organism evidence="8 9">
    <name type="scientific">Sphingobacterium daejeonense</name>
    <dbReference type="NCBI Taxonomy" id="371142"/>
    <lineage>
        <taxon>Bacteria</taxon>
        <taxon>Pseudomonadati</taxon>
        <taxon>Bacteroidota</taxon>
        <taxon>Sphingobacteriia</taxon>
        <taxon>Sphingobacteriales</taxon>
        <taxon>Sphingobacteriaceae</taxon>
        <taxon>Sphingobacterium</taxon>
    </lineage>
</organism>
<evidence type="ECO:0000256" key="4">
    <source>
        <dbReference type="ARBA" id="ARBA00022989"/>
    </source>
</evidence>
<feature type="transmembrane region" description="Helical" evidence="6">
    <location>
        <begin position="106"/>
        <end position="123"/>
    </location>
</feature>
<comment type="subcellular location">
    <subcellularLocation>
        <location evidence="1">Cell membrane</location>
        <topology evidence="1">Multi-pass membrane protein</topology>
    </subcellularLocation>
</comment>
<evidence type="ECO:0000256" key="5">
    <source>
        <dbReference type="ARBA" id="ARBA00023136"/>
    </source>
</evidence>